<protein>
    <submittedName>
        <fullName evidence="2">Uncharacterized protein</fullName>
    </submittedName>
</protein>
<organism evidence="2">
    <name type="scientific">Tanacetum cinerariifolium</name>
    <name type="common">Dalmatian daisy</name>
    <name type="synonym">Chrysanthemum cinerariifolium</name>
    <dbReference type="NCBI Taxonomy" id="118510"/>
    <lineage>
        <taxon>Eukaryota</taxon>
        <taxon>Viridiplantae</taxon>
        <taxon>Streptophyta</taxon>
        <taxon>Embryophyta</taxon>
        <taxon>Tracheophyta</taxon>
        <taxon>Spermatophyta</taxon>
        <taxon>Magnoliopsida</taxon>
        <taxon>eudicotyledons</taxon>
        <taxon>Gunneridae</taxon>
        <taxon>Pentapetalae</taxon>
        <taxon>asterids</taxon>
        <taxon>campanulids</taxon>
        <taxon>Asterales</taxon>
        <taxon>Asteraceae</taxon>
        <taxon>Asteroideae</taxon>
        <taxon>Anthemideae</taxon>
        <taxon>Anthemidinae</taxon>
        <taxon>Tanacetum</taxon>
    </lineage>
</organism>
<accession>A0A6L2N0I8</accession>
<name>A0A6L2N0I8_TANCI</name>
<feature type="compositionally biased region" description="Basic residues" evidence="1">
    <location>
        <begin position="178"/>
        <end position="187"/>
    </location>
</feature>
<sequence length="297" mass="33985">MNFKEGKLTRPYSSKGTKKKDGIFISQDRYVAKILKKFRFTEVKNASTPMETQKPLIKDEDGEEVDVHIYRYQVNPKVSHLHDVKRIFSTVASAIIYLATNQKFNFSKWIFNNMIRNLDNMSGTFLMCPRVGKGFSGRVTHLFPTMVVQYELGEGSSMPIDPYHTSTILQSSSSQPQKTHKPRKPTRKVTQVPQPSDHMEHVTYEAVHKELTDSGGGSRCQEAIGNTIAQTRRVKKLEKRNRSRTHKLKILYKVGFTTRVESFKDEESLGEDAFKHGRIEAIDQDEDIALVNDQDDA</sequence>
<feature type="compositionally biased region" description="Polar residues" evidence="1">
    <location>
        <begin position="164"/>
        <end position="177"/>
    </location>
</feature>
<dbReference type="AlphaFoldDB" id="A0A6L2N0I8"/>
<proteinExistence type="predicted"/>
<evidence type="ECO:0000256" key="1">
    <source>
        <dbReference type="SAM" id="MobiDB-lite"/>
    </source>
</evidence>
<feature type="region of interest" description="Disordered" evidence="1">
    <location>
        <begin position="163"/>
        <end position="196"/>
    </location>
</feature>
<reference evidence="2" key="1">
    <citation type="journal article" date="2019" name="Sci. Rep.">
        <title>Draft genome of Tanacetum cinerariifolium, the natural source of mosquito coil.</title>
        <authorList>
            <person name="Yamashiro T."/>
            <person name="Shiraishi A."/>
            <person name="Satake H."/>
            <person name="Nakayama K."/>
        </authorList>
    </citation>
    <scope>NUCLEOTIDE SEQUENCE</scope>
</reference>
<gene>
    <name evidence="2" type="ORF">Tci_050610</name>
</gene>
<comment type="caution">
    <text evidence="2">The sequence shown here is derived from an EMBL/GenBank/DDBJ whole genome shotgun (WGS) entry which is preliminary data.</text>
</comment>
<dbReference type="EMBL" id="BKCJ010007712">
    <property type="protein sequence ID" value="GEU78632.1"/>
    <property type="molecule type" value="Genomic_DNA"/>
</dbReference>
<evidence type="ECO:0000313" key="2">
    <source>
        <dbReference type="EMBL" id="GEU78632.1"/>
    </source>
</evidence>